<organism evidence="2 3">
    <name type="scientific">Brassica cretica</name>
    <name type="common">Mustard</name>
    <dbReference type="NCBI Taxonomy" id="69181"/>
    <lineage>
        <taxon>Eukaryota</taxon>
        <taxon>Viridiplantae</taxon>
        <taxon>Streptophyta</taxon>
        <taxon>Embryophyta</taxon>
        <taxon>Tracheophyta</taxon>
        <taxon>Spermatophyta</taxon>
        <taxon>Magnoliopsida</taxon>
        <taxon>eudicotyledons</taxon>
        <taxon>Gunneridae</taxon>
        <taxon>Pentapetalae</taxon>
        <taxon>rosids</taxon>
        <taxon>malvids</taxon>
        <taxon>Brassicales</taxon>
        <taxon>Brassicaceae</taxon>
        <taxon>Brassiceae</taxon>
        <taxon>Brassica</taxon>
    </lineage>
</organism>
<protein>
    <recommendedName>
        <fullName evidence="4">Xylanase inhibitor N-terminal domain-containing protein</fullName>
    </recommendedName>
</protein>
<evidence type="ECO:0008006" key="4">
    <source>
        <dbReference type="Google" id="ProtNLM"/>
    </source>
</evidence>
<evidence type="ECO:0000256" key="1">
    <source>
        <dbReference type="SAM" id="MobiDB-lite"/>
    </source>
</evidence>
<accession>A0ABQ7APF9</accession>
<feature type="region of interest" description="Disordered" evidence="1">
    <location>
        <begin position="116"/>
        <end position="146"/>
    </location>
</feature>
<gene>
    <name evidence="2" type="ORF">DY000_02060130</name>
</gene>
<sequence>MLGQENVATYVPKIKLLSNSISTKHKPSETYPHQLRIGPSMTIGTRTNQARSLRNYHTCTLSGRYVATERASRSVATVPLGRYVISGTSGKLGFSYFPNLNGNRQCEFRFPQFGARRRGIPDQSNSQPHHAQPDMSTDDADNVHFM</sequence>
<comment type="caution">
    <text evidence="2">The sequence shown here is derived from an EMBL/GenBank/DDBJ whole genome shotgun (WGS) entry which is preliminary data.</text>
</comment>
<evidence type="ECO:0000313" key="3">
    <source>
        <dbReference type="Proteomes" id="UP000266723"/>
    </source>
</evidence>
<name>A0ABQ7APF9_BRACR</name>
<keyword evidence="3" id="KW-1185">Reference proteome</keyword>
<proteinExistence type="predicted"/>
<reference evidence="2 3" key="1">
    <citation type="journal article" date="2020" name="BMC Genomics">
        <title>Intraspecific diversification of the crop wild relative Brassica cretica Lam. using demographic model selection.</title>
        <authorList>
            <person name="Kioukis A."/>
            <person name="Michalopoulou V.A."/>
            <person name="Briers L."/>
            <person name="Pirintsos S."/>
            <person name="Studholme D.J."/>
            <person name="Pavlidis P."/>
            <person name="Sarris P.F."/>
        </authorList>
    </citation>
    <scope>NUCLEOTIDE SEQUENCE [LARGE SCALE GENOMIC DNA]</scope>
    <source>
        <strain evidence="3">cv. PFS-1207/04</strain>
    </source>
</reference>
<evidence type="ECO:0000313" key="2">
    <source>
        <dbReference type="EMBL" id="KAF3515971.1"/>
    </source>
</evidence>
<dbReference type="Proteomes" id="UP000266723">
    <property type="component" value="Unassembled WGS sequence"/>
</dbReference>
<dbReference type="EMBL" id="QGKV02001556">
    <property type="protein sequence ID" value="KAF3515971.1"/>
    <property type="molecule type" value="Genomic_DNA"/>
</dbReference>